<dbReference type="Gene3D" id="3.90.550.10">
    <property type="entry name" value="Spore Coat Polysaccharide Biosynthesis Protein SpsA, Chain A"/>
    <property type="match status" value="1"/>
</dbReference>
<evidence type="ECO:0000256" key="3">
    <source>
        <dbReference type="ARBA" id="ARBA00022679"/>
    </source>
</evidence>
<proteinExistence type="inferred from homology"/>
<name>A0A0G0LK16_9BACT</name>
<protein>
    <recommendedName>
        <fullName evidence="2">UTP--glucose-1-phosphate uridylyltransferase</fullName>
        <ecNumber evidence="2">2.7.7.9</ecNumber>
    </recommendedName>
</protein>
<dbReference type="SUPFAM" id="SSF53448">
    <property type="entry name" value="Nucleotide-diphospho-sugar transferases"/>
    <property type="match status" value="1"/>
</dbReference>
<feature type="domain" description="Nucleotidyl transferase" evidence="6">
    <location>
        <begin position="4"/>
        <end position="266"/>
    </location>
</feature>
<sequence>MVNKAIIIDAGFGSRFLPLSKAVPKAMLPLLDKPIMEWVILECLKAGISEFYLVVNIHNEEIYKKYFFEKPSYIKNLLEKQNKLERYKKIEDLFKYPNITILVQDEKLPYGSASPIVTAKKYVENSDGFVVCQSDDVVVGMSDVSTMVDTFNKNSELISGIIMGQDTPNEKLVNFGVIKYRENDRLDYIVERPKAGAAPSNFVSYGRYLLTPKIFDYLDPKIVKSNAEFLLVDGITKMANDGYVKVVPTKGKWVTTGDPLNYLQAQIEFTLADKTVGNELKIYLKNLFLD</sequence>
<dbReference type="Proteomes" id="UP000034774">
    <property type="component" value="Unassembled WGS sequence"/>
</dbReference>
<reference evidence="7 8" key="1">
    <citation type="journal article" date="2015" name="Nature">
        <title>rRNA introns, odd ribosomes, and small enigmatic genomes across a large radiation of phyla.</title>
        <authorList>
            <person name="Brown C.T."/>
            <person name="Hug L.A."/>
            <person name="Thomas B.C."/>
            <person name="Sharon I."/>
            <person name="Castelle C.J."/>
            <person name="Singh A."/>
            <person name="Wilkins M.J."/>
            <person name="Williams K.H."/>
            <person name="Banfield J.F."/>
        </authorList>
    </citation>
    <scope>NUCLEOTIDE SEQUENCE [LARGE SCALE GENOMIC DNA]</scope>
</reference>
<dbReference type="GO" id="GO:0006011">
    <property type="term" value="P:UDP-alpha-D-glucose metabolic process"/>
    <property type="evidence" value="ECO:0007669"/>
    <property type="project" value="InterPro"/>
</dbReference>
<comment type="similarity">
    <text evidence="1">Belongs to the UDPGP type 2 family.</text>
</comment>
<gene>
    <name evidence="7" type="ORF">UT17_C0010G0006</name>
</gene>
<keyword evidence="3 7" id="KW-0808">Transferase</keyword>
<comment type="catalytic activity">
    <reaction evidence="5">
        <text>alpha-D-glucose 1-phosphate + UTP + H(+) = UDP-alpha-D-glucose + diphosphate</text>
        <dbReference type="Rhea" id="RHEA:19889"/>
        <dbReference type="ChEBI" id="CHEBI:15378"/>
        <dbReference type="ChEBI" id="CHEBI:33019"/>
        <dbReference type="ChEBI" id="CHEBI:46398"/>
        <dbReference type="ChEBI" id="CHEBI:58601"/>
        <dbReference type="ChEBI" id="CHEBI:58885"/>
        <dbReference type="EC" id="2.7.7.9"/>
    </reaction>
</comment>
<dbReference type="InterPro" id="IPR029044">
    <property type="entry name" value="Nucleotide-diphossugar_trans"/>
</dbReference>
<dbReference type="Pfam" id="PF00483">
    <property type="entry name" value="NTP_transferase"/>
    <property type="match status" value="1"/>
</dbReference>
<dbReference type="PANTHER" id="PTHR43197">
    <property type="entry name" value="UTP--GLUCOSE-1-PHOSPHATE URIDYLYLTRANSFERASE"/>
    <property type="match status" value="1"/>
</dbReference>
<evidence type="ECO:0000256" key="2">
    <source>
        <dbReference type="ARBA" id="ARBA00012415"/>
    </source>
</evidence>
<dbReference type="PANTHER" id="PTHR43197:SF1">
    <property type="entry name" value="UTP--GLUCOSE-1-PHOSPHATE URIDYLYLTRANSFERASE"/>
    <property type="match status" value="1"/>
</dbReference>
<accession>A0A0G0LK16</accession>
<evidence type="ECO:0000256" key="1">
    <source>
        <dbReference type="ARBA" id="ARBA00006890"/>
    </source>
</evidence>
<dbReference type="InterPro" id="IPR005835">
    <property type="entry name" value="NTP_transferase_dom"/>
</dbReference>
<evidence type="ECO:0000259" key="6">
    <source>
        <dbReference type="Pfam" id="PF00483"/>
    </source>
</evidence>
<dbReference type="EC" id="2.7.7.9" evidence="2"/>
<dbReference type="STRING" id="1618572.UT17_C0010G0006"/>
<dbReference type="InterPro" id="IPR005771">
    <property type="entry name" value="GalU_uridylyltTrfase_bac/arc"/>
</dbReference>
<keyword evidence="4 7" id="KW-0548">Nucleotidyltransferase</keyword>
<evidence type="ECO:0000256" key="4">
    <source>
        <dbReference type="ARBA" id="ARBA00022695"/>
    </source>
</evidence>
<dbReference type="EMBL" id="LBVU01000010">
    <property type="protein sequence ID" value="KKQ91372.1"/>
    <property type="molecule type" value="Genomic_DNA"/>
</dbReference>
<organism evidence="7 8">
    <name type="scientific">Candidatus Woesebacteria bacterium GW2011_GWB1_39_10</name>
    <dbReference type="NCBI Taxonomy" id="1618572"/>
    <lineage>
        <taxon>Bacteria</taxon>
        <taxon>Candidatus Woeseibacteriota</taxon>
    </lineage>
</organism>
<evidence type="ECO:0000256" key="5">
    <source>
        <dbReference type="ARBA" id="ARBA00048128"/>
    </source>
</evidence>
<dbReference type="GO" id="GO:0003983">
    <property type="term" value="F:UTP:glucose-1-phosphate uridylyltransferase activity"/>
    <property type="evidence" value="ECO:0007669"/>
    <property type="project" value="UniProtKB-EC"/>
</dbReference>
<evidence type="ECO:0000313" key="7">
    <source>
        <dbReference type="EMBL" id="KKQ91372.1"/>
    </source>
</evidence>
<evidence type="ECO:0000313" key="8">
    <source>
        <dbReference type="Proteomes" id="UP000034774"/>
    </source>
</evidence>
<dbReference type="AlphaFoldDB" id="A0A0G0LK16"/>
<comment type="caution">
    <text evidence="7">The sequence shown here is derived from an EMBL/GenBank/DDBJ whole genome shotgun (WGS) entry which is preliminary data.</text>
</comment>